<dbReference type="SUPFAM" id="SSF57850">
    <property type="entry name" value="RING/U-box"/>
    <property type="match status" value="1"/>
</dbReference>
<dbReference type="SUPFAM" id="SSF54928">
    <property type="entry name" value="RNA-binding domain, RBD"/>
    <property type="match status" value="1"/>
</dbReference>
<protein>
    <recommendedName>
        <fullName evidence="5 17">Non-structural maintenance of chromosomes element 1 homolog</fullName>
        <ecNumber evidence="4 17">2.3.2.27</ecNumber>
    </recommendedName>
</protein>
<evidence type="ECO:0000256" key="5">
    <source>
        <dbReference type="ARBA" id="ARBA00019422"/>
    </source>
</evidence>
<dbReference type="InterPro" id="IPR014857">
    <property type="entry name" value="Nse1_RING_C4HC3-type"/>
</dbReference>
<dbReference type="InterPro" id="IPR001841">
    <property type="entry name" value="Znf_RING"/>
</dbReference>
<evidence type="ECO:0000313" key="21">
    <source>
        <dbReference type="EMBL" id="KAA8650304.1"/>
    </source>
</evidence>
<accession>A0A5M9MY63</accession>
<dbReference type="VEuPathDB" id="FungiDB:EYZ11_001360"/>
<sequence>MANYLASIFGTEQDKVNCSFYYKIGACRHGDRCSRKHVKPSYSQTILMPNMYQNPAYDPKNKMNPSQLQNHFDAFYEDVWCEMCKYGELEELVVCDNNNDHLIGNVYARFKYEEDAQGACDALNSRCDAHRAFLQAFMARSTMTFDEARPIMAAISCVADGGSVSPEDVTEEEFSSYISMANTAISPLDLEIRSTLRQLPIDPEATEVPAPERVYALVNTTSDPLTQLATTYSADEIAFVKRVLDAIFDTNNTRRSEAMVVSGMQAIQLAKTSSGDSSRRESNMATEQSQGGAAQSLGISQAETVLRQLVEDGWLEKSRKGFYSLSPRGLMELRGWLVASYNDENEDDCRFDKIKFCAACRDIITVGQRCVNRDCPGRLHDHCIRNFFRMQQAENCPVCKNSWPGDKFVGERAITTTDQYIQGRRRGNNSQRQSGGGSSSQIHGTNVEGEDDSD</sequence>
<dbReference type="InterPro" id="IPR011513">
    <property type="entry name" value="Nse1"/>
</dbReference>
<keyword evidence="7 16" id="KW-0479">Metal-binding</keyword>
<dbReference type="FunFam" id="1.10.10.10:FF:000725">
    <property type="entry name" value="DNA repair protein Nse1, putative"/>
    <property type="match status" value="1"/>
</dbReference>
<dbReference type="GO" id="GO:0003723">
    <property type="term" value="F:RNA binding"/>
    <property type="evidence" value="ECO:0007669"/>
    <property type="project" value="InterPro"/>
</dbReference>
<evidence type="ECO:0000256" key="9">
    <source>
        <dbReference type="ARBA" id="ARBA00022763"/>
    </source>
</evidence>
<evidence type="ECO:0000259" key="19">
    <source>
        <dbReference type="PROSITE" id="PS50089"/>
    </source>
</evidence>
<feature type="domain" description="RING-type" evidence="19">
    <location>
        <begin position="357"/>
        <end position="400"/>
    </location>
</feature>
<dbReference type="Pfam" id="PF00642">
    <property type="entry name" value="zf-CCCH"/>
    <property type="match status" value="1"/>
</dbReference>
<dbReference type="CDD" id="cd16493">
    <property type="entry name" value="RING-CH-C4HC3_NSE1"/>
    <property type="match status" value="1"/>
</dbReference>
<dbReference type="InterPro" id="IPR013083">
    <property type="entry name" value="Znf_RING/FYVE/PHD"/>
</dbReference>
<dbReference type="Gene3D" id="3.90.1150.220">
    <property type="match status" value="1"/>
</dbReference>
<dbReference type="FunFam" id="3.30.70.330:FF:000066">
    <property type="entry name" value="Splicing factor u2af 23 kDa subunit"/>
    <property type="match status" value="1"/>
</dbReference>
<evidence type="ECO:0000256" key="13">
    <source>
        <dbReference type="ARBA" id="ARBA00023172"/>
    </source>
</evidence>
<dbReference type="Pfam" id="PF07574">
    <property type="entry name" value="SMC_Nse1"/>
    <property type="match status" value="1"/>
</dbReference>
<dbReference type="PRINTS" id="PR01848">
    <property type="entry name" value="U2AUXFACTOR"/>
</dbReference>
<dbReference type="InterPro" id="IPR009145">
    <property type="entry name" value="U2AF_small"/>
</dbReference>
<gene>
    <name evidence="21" type="ORF">ATNIH1004_002987</name>
</gene>
<dbReference type="GO" id="GO:0008270">
    <property type="term" value="F:zinc ion binding"/>
    <property type="evidence" value="ECO:0007669"/>
    <property type="project" value="UniProtKB-KW"/>
</dbReference>
<feature type="compositionally biased region" description="Polar residues" evidence="18">
    <location>
        <begin position="283"/>
        <end position="296"/>
    </location>
</feature>
<evidence type="ECO:0000256" key="2">
    <source>
        <dbReference type="ARBA" id="ARBA00004123"/>
    </source>
</evidence>
<comment type="function">
    <text evidence="17">Acts in a DNA repair pathway for removal of UV-induced DNA damage that is distinct from classical nucleotide excision repair and in repair of ionizing radiation damage. Functions in homologous recombination repair of DNA double strand breaks and in recovery of stalled replication forks.</text>
</comment>
<evidence type="ECO:0000256" key="15">
    <source>
        <dbReference type="ARBA" id="ARBA00023242"/>
    </source>
</evidence>
<evidence type="ECO:0000256" key="6">
    <source>
        <dbReference type="ARBA" id="ARBA00022679"/>
    </source>
</evidence>
<dbReference type="InterPro" id="IPR012677">
    <property type="entry name" value="Nucleotide-bd_a/b_plait_sf"/>
</dbReference>
<evidence type="ECO:0000256" key="10">
    <source>
        <dbReference type="ARBA" id="ARBA00022771"/>
    </source>
</evidence>
<dbReference type="InterPro" id="IPR000571">
    <property type="entry name" value="Znf_CCCH"/>
</dbReference>
<evidence type="ECO:0000256" key="4">
    <source>
        <dbReference type="ARBA" id="ARBA00012483"/>
    </source>
</evidence>
<dbReference type="Gene3D" id="3.30.40.10">
    <property type="entry name" value="Zinc/RING finger domain, C3HC4 (zinc finger)"/>
    <property type="match status" value="1"/>
</dbReference>
<dbReference type="Pfam" id="PF08746">
    <property type="entry name" value="zf-RING-like"/>
    <property type="match status" value="1"/>
</dbReference>
<feature type="region of interest" description="Disordered" evidence="18">
    <location>
        <begin position="419"/>
        <end position="454"/>
    </location>
</feature>
<organism evidence="21 22">
    <name type="scientific">Aspergillus tanneri</name>
    <dbReference type="NCBI Taxonomy" id="1220188"/>
    <lineage>
        <taxon>Eukaryota</taxon>
        <taxon>Fungi</taxon>
        <taxon>Dikarya</taxon>
        <taxon>Ascomycota</taxon>
        <taxon>Pezizomycotina</taxon>
        <taxon>Eurotiomycetes</taxon>
        <taxon>Eurotiomycetidae</taxon>
        <taxon>Eurotiales</taxon>
        <taxon>Aspergillaceae</taxon>
        <taxon>Aspergillus</taxon>
        <taxon>Aspergillus subgen. Circumdati</taxon>
    </lineage>
</organism>
<evidence type="ECO:0000313" key="22">
    <source>
        <dbReference type="Proteomes" id="UP000324241"/>
    </source>
</evidence>
<keyword evidence="15 17" id="KW-0539">Nucleus</keyword>
<feature type="zinc finger region" description="C3H1-type" evidence="16">
    <location>
        <begin position="12"/>
        <end position="40"/>
    </location>
</feature>
<dbReference type="Proteomes" id="UP000324241">
    <property type="component" value="Unassembled WGS sequence"/>
</dbReference>
<keyword evidence="11 17" id="KW-0833">Ubl conjugation pathway</keyword>
<evidence type="ECO:0000259" key="20">
    <source>
        <dbReference type="PROSITE" id="PS50103"/>
    </source>
</evidence>
<name>A0A5M9MY63_9EURO</name>
<dbReference type="GO" id="GO:0061630">
    <property type="term" value="F:ubiquitin protein ligase activity"/>
    <property type="evidence" value="ECO:0007669"/>
    <property type="project" value="UniProtKB-EC"/>
</dbReference>
<keyword evidence="6 17" id="KW-0808">Transferase</keyword>
<proteinExistence type="inferred from homology"/>
<evidence type="ECO:0000256" key="14">
    <source>
        <dbReference type="ARBA" id="ARBA00023204"/>
    </source>
</evidence>
<dbReference type="OrthoDB" id="185455at2759"/>
<evidence type="ECO:0000256" key="1">
    <source>
        <dbReference type="ARBA" id="ARBA00000900"/>
    </source>
</evidence>
<evidence type="ECO:0000256" key="18">
    <source>
        <dbReference type="SAM" id="MobiDB-lite"/>
    </source>
</evidence>
<dbReference type="RefSeq" id="XP_033429665.1">
    <property type="nucleotide sequence ID" value="XM_033567670.1"/>
</dbReference>
<evidence type="ECO:0000256" key="12">
    <source>
        <dbReference type="ARBA" id="ARBA00022833"/>
    </source>
</evidence>
<keyword evidence="12 16" id="KW-0862">Zinc</keyword>
<dbReference type="GO" id="GO:0089701">
    <property type="term" value="C:U2AF complex"/>
    <property type="evidence" value="ECO:0007669"/>
    <property type="project" value="InterPro"/>
</dbReference>
<keyword evidence="13 17" id="KW-0233">DNA recombination</keyword>
<evidence type="ECO:0000256" key="16">
    <source>
        <dbReference type="PROSITE-ProRule" id="PRU00723"/>
    </source>
</evidence>
<evidence type="ECO:0000256" key="8">
    <source>
        <dbReference type="ARBA" id="ARBA00022737"/>
    </source>
</evidence>
<keyword evidence="14 17" id="KW-0234">DNA repair</keyword>
<comment type="subcellular location">
    <subcellularLocation>
        <location evidence="2 17">Nucleus</location>
    </subcellularLocation>
</comment>
<dbReference type="InterPro" id="IPR035979">
    <property type="entry name" value="RBD_domain_sf"/>
</dbReference>
<dbReference type="PROSITE" id="PS50089">
    <property type="entry name" value="ZF_RING_2"/>
    <property type="match status" value="1"/>
</dbReference>
<dbReference type="EC" id="2.3.2.27" evidence="4 17"/>
<keyword evidence="8" id="KW-0677">Repeat</keyword>
<comment type="similarity">
    <text evidence="3 17">Belongs to the NSE1 family.</text>
</comment>
<dbReference type="AlphaFoldDB" id="A0A5M9MY63"/>
<dbReference type="Gene3D" id="3.30.70.330">
    <property type="match status" value="1"/>
</dbReference>
<dbReference type="EMBL" id="QUQM01000001">
    <property type="protein sequence ID" value="KAA8650304.1"/>
    <property type="molecule type" value="Genomic_DNA"/>
</dbReference>
<evidence type="ECO:0000256" key="11">
    <source>
        <dbReference type="ARBA" id="ARBA00022786"/>
    </source>
</evidence>
<evidence type="ECO:0000256" key="3">
    <source>
        <dbReference type="ARBA" id="ARBA00010258"/>
    </source>
</evidence>
<keyword evidence="10 16" id="KW-0863">Zinc-finger</keyword>
<evidence type="ECO:0000256" key="7">
    <source>
        <dbReference type="ARBA" id="ARBA00022723"/>
    </source>
</evidence>
<dbReference type="PANTHER" id="PTHR20973:SF0">
    <property type="entry name" value="NON-STRUCTURAL MAINTENANCE OF CHROMOSOMES ELEMENT 1 HOMOLOG"/>
    <property type="match status" value="1"/>
</dbReference>
<feature type="region of interest" description="Disordered" evidence="18">
    <location>
        <begin position="271"/>
        <end position="296"/>
    </location>
</feature>
<dbReference type="GO" id="GO:0000724">
    <property type="term" value="P:double-strand break repair via homologous recombination"/>
    <property type="evidence" value="ECO:0007669"/>
    <property type="project" value="TreeGrafter"/>
</dbReference>
<reference evidence="21 22" key="1">
    <citation type="submission" date="2019-08" db="EMBL/GenBank/DDBJ databases">
        <title>The genome sequence of a newly discovered highly antifungal drug resistant Aspergillus species, Aspergillus tanneri NIH 1004.</title>
        <authorList>
            <person name="Mounaud S."/>
            <person name="Singh I."/>
            <person name="Joardar V."/>
            <person name="Pakala S."/>
            <person name="Pakala S."/>
            <person name="Venepally P."/>
            <person name="Chung J.K."/>
            <person name="Losada L."/>
            <person name="Nierman W.C."/>
        </authorList>
    </citation>
    <scope>NUCLEOTIDE SEQUENCE [LARGE SCALE GENOMIC DNA]</scope>
    <source>
        <strain evidence="21 22">NIH1004</strain>
    </source>
</reference>
<dbReference type="VEuPathDB" id="FungiDB:EYZ11_001346"/>
<keyword evidence="9 17" id="KW-0227">DNA damage</keyword>
<dbReference type="Gene3D" id="1.10.10.10">
    <property type="entry name" value="Winged helix-like DNA-binding domain superfamily/Winged helix DNA-binding domain"/>
    <property type="match status" value="1"/>
</dbReference>
<dbReference type="PROSITE" id="PS50103">
    <property type="entry name" value="ZF_C3H1"/>
    <property type="match status" value="1"/>
</dbReference>
<dbReference type="InterPro" id="IPR036388">
    <property type="entry name" value="WH-like_DNA-bd_sf"/>
</dbReference>
<dbReference type="GeneID" id="54325689"/>
<comment type="subunit">
    <text evidence="17">Component of the Smc5-Smc6 complex.</text>
</comment>
<evidence type="ECO:0000256" key="17">
    <source>
        <dbReference type="RuleBase" id="RU368018"/>
    </source>
</evidence>
<feature type="domain" description="C3H1-type" evidence="20">
    <location>
        <begin position="12"/>
        <end position="40"/>
    </location>
</feature>
<comment type="caution">
    <text evidence="21">The sequence shown here is derived from an EMBL/GenBank/DDBJ whole genome shotgun (WGS) entry which is preliminary data.</text>
</comment>
<dbReference type="PANTHER" id="PTHR20973">
    <property type="entry name" value="NON-SMC ELEMENT 1-RELATED"/>
    <property type="match status" value="1"/>
</dbReference>
<dbReference type="GO" id="GO:0030915">
    <property type="term" value="C:Smc5-Smc6 complex"/>
    <property type="evidence" value="ECO:0007669"/>
    <property type="project" value="UniProtKB-UniRule"/>
</dbReference>
<dbReference type="GO" id="GO:0000398">
    <property type="term" value="P:mRNA splicing, via spliceosome"/>
    <property type="evidence" value="ECO:0007669"/>
    <property type="project" value="InterPro"/>
</dbReference>
<comment type="catalytic activity">
    <reaction evidence="1 17">
        <text>S-ubiquitinyl-[E2 ubiquitin-conjugating enzyme]-L-cysteine + [acceptor protein]-L-lysine = [E2 ubiquitin-conjugating enzyme]-L-cysteine + N(6)-ubiquitinyl-[acceptor protein]-L-lysine.</text>
        <dbReference type="EC" id="2.3.2.27"/>
    </reaction>
</comment>